<feature type="compositionally biased region" description="Pro residues" evidence="1">
    <location>
        <begin position="167"/>
        <end position="181"/>
    </location>
</feature>
<sequence length="348" mass="39387">MPSMAKTRSGERYRAPTDQVRKQERKRENKRNKRDRQQIRHAMAKYLNMDETISKLLILERQILGLDPQPFHVDVLKKKQKVLTDMINKRRMTLQQSKDEDELKKFNDKLAIFNADCKRLATLAVQARLARDADPESIPLPAGEARSTSLIPPPPPVLKKKVDFKLPPRPAKSKPPGPPCGVAPEYSDSEEEGDYSMGGRLEDDDLAPVPIPDFDSHMPAYPTQSNIYRNPKFAPPMPPRMSAAAPYRHQYNPMGFQHEDAVISSAPQINRGGPSEASATVSAAPELRNLRKETVKLVPTQLMRKPEKKAMPSRSSMVTTQRRVENQQQAKSTDEAYNEFMKELDGLI</sequence>
<organism evidence="3 4">
    <name type="scientific">Caenorhabditis bovis</name>
    <dbReference type="NCBI Taxonomy" id="2654633"/>
    <lineage>
        <taxon>Eukaryota</taxon>
        <taxon>Metazoa</taxon>
        <taxon>Ecdysozoa</taxon>
        <taxon>Nematoda</taxon>
        <taxon>Chromadorea</taxon>
        <taxon>Rhabditida</taxon>
        <taxon>Rhabditina</taxon>
        <taxon>Rhabditomorpha</taxon>
        <taxon>Rhabditoidea</taxon>
        <taxon>Rhabditidae</taxon>
        <taxon>Peloderinae</taxon>
        <taxon>Caenorhabditis</taxon>
    </lineage>
</organism>
<reference evidence="3 4" key="1">
    <citation type="submission" date="2020-04" db="EMBL/GenBank/DDBJ databases">
        <authorList>
            <person name="Laetsch R D."/>
            <person name="Stevens L."/>
            <person name="Kumar S."/>
            <person name="Blaxter L. M."/>
        </authorList>
    </citation>
    <scope>NUCLEOTIDE SEQUENCE [LARGE SCALE GENOMIC DNA]</scope>
</reference>
<protein>
    <recommendedName>
        <fullName evidence="2">Wbp11/ELF5/Saf1 N-terminal domain-containing protein</fullName>
    </recommendedName>
</protein>
<evidence type="ECO:0000259" key="2">
    <source>
        <dbReference type="Pfam" id="PF09429"/>
    </source>
</evidence>
<feature type="region of interest" description="Disordered" evidence="1">
    <location>
        <begin position="303"/>
        <end position="336"/>
    </location>
</feature>
<dbReference type="Pfam" id="PF09429">
    <property type="entry name" value="Wbp11"/>
    <property type="match status" value="1"/>
</dbReference>
<comment type="caution">
    <text evidence="3">The sequence shown here is derived from an EMBL/GenBank/DDBJ whole genome shotgun (WGS) entry which is preliminary data.</text>
</comment>
<accession>A0A8S1EX42</accession>
<keyword evidence="4" id="KW-1185">Reference proteome</keyword>
<dbReference type="GO" id="GO:0006396">
    <property type="term" value="P:RNA processing"/>
    <property type="evidence" value="ECO:0007669"/>
    <property type="project" value="InterPro"/>
</dbReference>
<evidence type="ECO:0000256" key="1">
    <source>
        <dbReference type="SAM" id="MobiDB-lite"/>
    </source>
</evidence>
<dbReference type="EMBL" id="CADEPM010000004">
    <property type="protein sequence ID" value="CAB3405291.1"/>
    <property type="molecule type" value="Genomic_DNA"/>
</dbReference>
<evidence type="ECO:0000313" key="3">
    <source>
        <dbReference type="EMBL" id="CAB3405291.1"/>
    </source>
</evidence>
<evidence type="ECO:0000313" key="4">
    <source>
        <dbReference type="Proteomes" id="UP000494206"/>
    </source>
</evidence>
<dbReference type="Proteomes" id="UP000494206">
    <property type="component" value="Unassembled WGS sequence"/>
</dbReference>
<dbReference type="AlphaFoldDB" id="A0A8S1EX42"/>
<dbReference type="InterPro" id="IPR019007">
    <property type="entry name" value="Wbp11/ELF5/Saf1_N"/>
</dbReference>
<name>A0A8S1EX42_9PELO</name>
<feature type="region of interest" description="Disordered" evidence="1">
    <location>
        <begin position="135"/>
        <end position="198"/>
    </location>
</feature>
<feature type="compositionally biased region" description="Basic and acidic residues" evidence="1">
    <location>
        <begin position="8"/>
        <end position="27"/>
    </location>
</feature>
<feature type="domain" description="Wbp11/ELF5/Saf1 N-terminal" evidence="2">
    <location>
        <begin position="11"/>
        <end position="78"/>
    </location>
</feature>
<proteinExistence type="predicted"/>
<dbReference type="OrthoDB" id="10067323at2759"/>
<feature type="compositionally biased region" description="Polar residues" evidence="1">
    <location>
        <begin position="313"/>
        <end position="331"/>
    </location>
</feature>
<feature type="region of interest" description="Disordered" evidence="1">
    <location>
        <begin position="1"/>
        <end position="36"/>
    </location>
</feature>
<gene>
    <name evidence="3" type="ORF">CBOVIS_LOCUS7507</name>
</gene>